<accession>A7NNZ8</accession>
<sequence length="230" mass="25852">MEVRIDEKGKFFTPRITKDAVTAFVRTPDKVIIGSVYVRPGNRLTDELNGDPSAFLPITDARVYRADDESFLLQTSFLLAAYREILLIGEFDALATIRDVPWNTQAAEPTPLIRDGEDMGVHVNERGKYFTLRTPKDAVLCAVRGSDLAVLGYLYIRSDRRLKDELNDEQARYLPMTDARVFRVSDNKLLYHASFLLIGRQAIDMVAPIDSVTRASDVPWLPVRSAEGSA</sequence>
<name>A7NNZ8_ROSCS</name>
<organism evidence="1 2">
    <name type="scientific">Roseiflexus castenholzii (strain DSM 13941 / HLO8)</name>
    <dbReference type="NCBI Taxonomy" id="383372"/>
    <lineage>
        <taxon>Bacteria</taxon>
        <taxon>Bacillati</taxon>
        <taxon>Chloroflexota</taxon>
        <taxon>Chloroflexia</taxon>
        <taxon>Chloroflexales</taxon>
        <taxon>Roseiflexineae</taxon>
        <taxon>Roseiflexaceae</taxon>
        <taxon>Roseiflexus</taxon>
    </lineage>
</organism>
<keyword evidence="2" id="KW-1185">Reference proteome</keyword>
<dbReference type="AlphaFoldDB" id="A7NNZ8"/>
<dbReference type="InterPro" id="IPR049210">
    <property type="entry name" value="DUF6812"/>
</dbReference>
<protein>
    <submittedName>
        <fullName evidence="1">Uncharacterized protein</fullName>
    </submittedName>
</protein>
<dbReference type="KEGG" id="rca:Rcas_3239"/>
<evidence type="ECO:0000313" key="1">
    <source>
        <dbReference type="EMBL" id="ABU59293.1"/>
    </source>
</evidence>
<dbReference type="OrthoDB" id="165632at2"/>
<dbReference type="STRING" id="383372.Rcas_3239"/>
<dbReference type="RefSeq" id="WP_012121717.1">
    <property type="nucleotide sequence ID" value="NC_009767.1"/>
</dbReference>
<dbReference type="eggNOG" id="ENOG5033MNV">
    <property type="taxonomic scope" value="Bacteria"/>
</dbReference>
<gene>
    <name evidence="1" type="ordered locus">Rcas_3239</name>
</gene>
<proteinExistence type="predicted"/>
<reference evidence="1 2" key="1">
    <citation type="submission" date="2007-08" db="EMBL/GenBank/DDBJ databases">
        <title>Complete sequence of Roseiflexus castenholzii DSM 13941.</title>
        <authorList>
            <consortium name="US DOE Joint Genome Institute"/>
            <person name="Copeland A."/>
            <person name="Lucas S."/>
            <person name="Lapidus A."/>
            <person name="Barry K."/>
            <person name="Glavina del Rio T."/>
            <person name="Dalin E."/>
            <person name="Tice H."/>
            <person name="Pitluck S."/>
            <person name="Thompson L.S."/>
            <person name="Brettin T."/>
            <person name="Bruce D."/>
            <person name="Detter J.C."/>
            <person name="Han C."/>
            <person name="Tapia R."/>
            <person name="Schmutz J."/>
            <person name="Larimer F."/>
            <person name="Land M."/>
            <person name="Hauser L."/>
            <person name="Kyrpides N."/>
            <person name="Mikhailova N."/>
            <person name="Bryant D.A."/>
            <person name="Hanada S."/>
            <person name="Tsukatani Y."/>
            <person name="Richardson P."/>
        </authorList>
    </citation>
    <scope>NUCLEOTIDE SEQUENCE [LARGE SCALE GENOMIC DNA]</scope>
    <source>
        <strain evidence="2">DSM 13941 / HLO8</strain>
    </source>
</reference>
<dbReference type="HOGENOM" id="CLU_1204061_0_0_0"/>
<dbReference type="Pfam" id="PF20660">
    <property type="entry name" value="DUF6812"/>
    <property type="match status" value="2"/>
</dbReference>
<dbReference type="Proteomes" id="UP000000263">
    <property type="component" value="Chromosome"/>
</dbReference>
<dbReference type="EMBL" id="CP000804">
    <property type="protein sequence ID" value="ABU59293.1"/>
    <property type="molecule type" value="Genomic_DNA"/>
</dbReference>
<evidence type="ECO:0000313" key="2">
    <source>
        <dbReference type="Proteomes" id="UP000000263"/>
    </source>
</evidence>